<dbReference type="InterPro" id="IPR039697">
    <property type="entry name" value="Alcohol_dehydrogenase_Fe"/>
</dbReference>
<dbReference type="InterPro" id="IPR001670">
    <property type="entry name" value="ADH_Fe/GldA"/>
</dbReference>
<keyword evidence="2" id="KW-0560">Oxidoreductase</keyword>
<dbReference type="Pfam" id="PF25137">
    <property type="entry name" value="ADH_Fe_C"/>
    <property type="match status" value="1"/>
</dbReference>
<dbReference type="Gene3D" id="1.20.1090.10">
    <property type="entry name" value="Dehydroquinate synthase-like - alpha domain"/>
    <property type="match status" value="1"/>
</dbReference>
<evidence type="ECO:0000313" key="7">
    <source>
        <dbReference type="Proteomes" id="UP000256913"/>
    </source>
</evidence>
<feature type="domain" description="Fe-containing alcohol dehydrogenase-like C-terminal" evidence="5">
    <location>
        <begin position="163"/>
        <end position="339"/>
    </location>
</feature>
<evidence type="ECO:0000256" key="3">
    <source>
        <dbReference type="ARBA" id="ARBA00023027"/>
    </source>
</evidence>
<dbReference type="GO" id="GO:0046872">
    <property type="term" value="F:metal ion binding"/>
    <property type="evidence" value="ECO:0007669"/>
    <property type="project" value="InterPro"/>
</dbReference>
<dbReference type="InterPro" id="IPR056798">
    <property type="entry name" value="ADH_Fe_C"/>
</dbReference>
<proteinExistence type="inferred from homology"/>
<organism evidence="6 7">
    <name type="scientific">Asanoa ferruginea</name>
    <dbReference type="NCBI Taxonomy" id="53367"/>
    <lineage>
        <taxon>Bacteria</taxon>
        <taxon>Bacillati</taxon>
        <taxon>Actinomycetota</taxon>
        <taxon>Actinomycetes</taxon>
        <taxon>Micromonosporales</taxon>
        <taxon>Micromonosporaceae</taxon>
        <taxon>Asanoa</taxon>
    </lineage>
</organism>
<dbReference type="Pfam" id="PF00465">
    <property type="entry name" value="Fe-ADH"/>
    <property type="match status" value="1"/>
</dbReference>
<evidence type="ECO:0000256" key="2">
    <source>
        <dbReference type="ARBA" id="ARBA00023002"/>
    </source>
</evidence>
<dbReference type="Proteomes" id="UP000256913">
    <property type="component" value="Unassembled WGS sequence"/>
</dbReference>
<comment type="caution">
    <text evidence="6">The sequence shown here is derived from an EMBL/GenBank/DDBJ whole genome shotgun (WGS) entry which is preliminary data.</text>
</comment>
<keyword evidence="7" id="KW-1185">Reference proteome</keyword>
<evidence type="ECO:0000259" key="4">
    <source>
        <dbReference type="Pfam" id="PF00465"/>
    </source>
</evidence>
<dbReference type="Gene3D" id="3.40.50.1970">
    <property type="match status" value="1"/>
</dbReference>
<feature type="domain" description="Alcohol dehydrogenase iron-type/glycerol dehydrogenase GldA" evidence="4">
    <location>
        <begin position="10"/>
        <end position="151"/>
    </location>
</feature>
<dbReference type="GO" id="GO:0018506">
    <property type="term" value="F:maleylacetate reductase activity"/>
    <property type="evidence" value="ECO:0007669"/>
    <property type="project" value="InterPro"/>
</dbReference>
<dbReference type="AlphaFoldDB" id="A0A3D9ZSE1"/>
<gene>
    <name evidence="6" type="ORF">DFJ67_5843</name>
</gene>
<dbReference type="OrthoDB" id="3812122at2"/>
<dbReference type="PANTHER" id="PTHR11496:SF102">
    <property type="entry name" value="ALCOHOL DEHYDROGENASE 4"/>
    <property type="match status" value="1"/>
</dbReference>
<dbReference type="GO" id="GO:0004022">
    <property type="term" value="F:alcohol dehydrogenase (NAD+) activity"/>
    <property type="evidence" value="ECO:0007669"/>
    <property type="project" value="TreeGrafter"/>
</dbReference>
<dbReference type="SUPFAM" id="SSF56796">
    <property type="entry name" value="Dehydroquinate synthase-like"/>
    <property type="match status" value="1"/>
</dbReference>
<evidence type="ECO:0000256" key="1">
    <source>
        <dbReference type="ARBA" id="ARBA00007358"/>
    </source>
</evidence>
<accession>A0A3D9ZSE1</accession>
<dbReference type="RefSeq" id="WP_116070933.1">
    <property type="nucleotide sequence ID" value="NZ_BONB01000058.1"/>
</dbReference>
<protein>
    <submittedName>
        <fullName evidence="6">Maleylacetate reductase</fullName>
    </submittedName>
</protein>
<keyword evidence="3" id="KW-0520">NAD</keyword>
<dbReference type="PANTHER" id="PTHR11496">
    <property type="entry name" value="ALCOHOL DEHYDROGENASE"/>
    <property type="match status" value="1"/>
</dbReference>
<evidence type="ECO:0000259" key="5">
    <source>
        <dbReference type="Pfam" id="PF25137"/>
    </source>
</evidence>
<name>A0A3D9ZSE1_9ACTN</name>
<comment type="similarity">
    <text evidence="1">Belongs to the iron-containing alcohol dehydrogenase family.</text>
</comment>
<sequence>MTELPSDRPRVVLRDGGLRLVPDEAARLGASRVLLIAGGSAAAPGDTVAGLLGDRLAGRVTEIAQHVPADLAERAVRRAVEVDADLIVTIGGGSATGLGKAVARKTGLRILAVPTTFSGSEATPIWGLTEGGHKTTGRDPRVRPATVIYDPELFATLPADLAVTSALNAFAHCVEGLYAPDATGETNDWAATGIDLLTKGLTTIGQPNRQHLLRGGFYAGLVLGATTMGLHHKLAHILGGTYRLPHAATHAVLLPYVTAANAAAAPEAMTRAATAMGRRKSDVAAGIWELARGAGAPRSLAELGWPAGAADEVIDAVLAAPPANPHPIGRDWLRRLLLAAHRGGAPGGEVSPA</sequence>
<dbReference type="InterPro" id="IPR034786">
    <property type="entry name" value="MAR"/>
</dbReference>
<reference evidence="6 7" key="1">
    <citation type="submission" date="2018-08" db="EMBL/GenBank/DDBJ databases">
        <title>Sequencing the genomes of 1000 actinobacteria strains.</title>
        <authorList>
            <person name="Klenk H.-P."/>
        </authorList>
    </citation>
    <scope>NUCLEOTIDE SEQUENCE [LARGE SCALE GENOMIC DNA]</scope>
    <source>
        <strain evidence="6 7">DSM 44099</strain>
    </source>
</reference>
<dbReference type="CDD" id="cd08177">
    <property type="entry name" value="MAR"/>
    <property type="match status" value="1"/>
</dbReference>
<dbReference type="EMBL" id="QUMQ01000001">
    <property type="protein sequence ID" value="REF99799.1"/>
    <property type="molecule type" value="Genomic_DNA"/>
</dbReference>
<evidence type="ECO:0000313" key="6">
    <source>
        <dbReference type="EMBL" id="REF99799.1"/>
    </source>
</evidence>